<name>A0A9P5MW25_9AGAM</name>
<dbReference type="EMBL" id="WHVB01000008">
    <property type="protein sequence ID" value="KAF8480262.1"/>
    <property type="molecule type" value="Genomic_DNA"/>
</dbReference>
<dbReference type="InterPro" id="IPR012677">
    <property type="entry name" value="Nucleotide-bd_a/b_plait_sf"/>
</dbReference>
<keyword evidence="2 4" id="KW-0863">Zinc-finger</keyword>
<dbReference type="PROSITE" id="PS00518">
    <property type="entry name" value="ZF_RING_1"/>
    <property type="match status" value="1"/>
</dbReference>
<dbReference type="InterPro" id="IPR001841">
    <property type="entry name" value="Znf_RING"/>
</dbReference>
<feature type="domain" description="RING-type" evidence="6">
    <location>
        <begin position="313"/>
        <end position="356"/>
    </location>
</feature>
<evidence type="ECO:0000256" key="4">
    <source>
        <dbReference type="PROSITE-ProRule" id="PRU00175"/>
    </source>
</evidence>
<keyword evidence="1" id="KW-0479">Metal-binding</keyword>
<reference evidence="7" key="2">
    <citation type="journal article" date="2020" name="Nat. Commun.">
        <title>Large-scale genome sequencing of mycorrhizal fungi provides insights into the early evolution of symbiotic traits.</title>
        <authorList>
            <person name="Miyauchi S."/>
            <person name="Kiss E."/>
            <person name="Kuo A."/>
            <person name="Drula E."/>
            <person name="Kohler A."/>
            <person name="Sanchez-Garcia M."/>
            <person name="Morin E."/>
            <person name="Andreopoulos B."/>
            <person name="Barry K.W."/>
            <person name="Bonito G."/>
            <person name="Buee M."/>
            <person name="Carver A."/>
            <person name="Chen C."/>
            <person name="Cichocki N."/>
            <person name="Clum A."/>
            <person name="Culley D."/>
            <person name="Crous P.W."/>
            <person name="Fauchery L."/>
            <person name="Girlanda M."/>
            <person name="Hayes R.D."/>
            <person name="Keri Z."/>
            <person name="LaButti K."/>
            <person name="Lipzen A."/>
            <person name="Lombard V."/>
            <person name="Magnuson J."/>
            <person name="Maillard F."/>
            <person name="Murat C."/>
            <person name="Nolan M."/>
            <person name="Ohm R.A."/>
            <person name="Pangilinan J."/>
            <person name="Pereira M.F."/>
            <person name="Perotto S."/>
            <person name="Peter M."/>
            <person name="Pfister S."/>
            <person name="Riley R."/>
            <person name="Sitrit Y."/>
            <person name="Stielow J.B."/>
            <person name="Szollosi G."/>
            <person name="Zifcakova L."/>
            <person name="Stursova M."/>
            <person name="Spatafora J.W."/>
            <person name="Tedersoo L."/>
            <person name="Vaario L.M."/>
            <person name="Yamada A."/>
            <person name="Yan M."/>
            <person name="Wang P."/>
            <person name="Xu J."/>
            <person name="Bruns T."/>
            <person name="Baldrian P."/>
            <person name="Vilgalys R."/>
            <person name="Dunand C."/>
            <person name="Henrissat B."/>
            <person name="Grigoriev I.V."/>
            <person name="Hibbett D."/>
            <person name="Nagy L.G."/>
            <person name="Martin F.M."/>
        </authorList>
    </citation>
    <scope>NUCLEOTIDE SEQUENCE</scope>
    <source>
        <strain evidence="7">Prilba</strain>
    </source>
</reference>
<dbReference type="Proteomes" id="UP000759537">
    <property type="component" value="Unassembled WGS sequence"/>
</dbReference>
<reference evidence="7" key="1">
    <citation type="submission" date="2019-10" db="EMBL/GenBank/DDBJ databases">
        <authorList>
            <consortium name="DOE Joint Genome Institute"/>
            <person name="Kuo A."/>
            <person name="Miyauchi S."/>
            <person name="Kiss E."/>
            <person name="Drula E."/>
            <person name="Kohler A."/>
            <person name="Sanchez-Garcia M."/>
            <person name="Andreopoulos B."/>
            <person name="Barry K.W."/>
            <person name="Bonito G."/>
            <person name="Buee M."/>
            <person name="Carver A."/>
            <person name="Chen C."/>
            <person name="Cichocki N."/>
            <person name="Clum A."/>
            <person name="Culley D."/>
            <person name="Crous P.W."/>
            <person name="Fauchery L."/>
            <person name="Girlanda M."/>
            <person name="Hayes R."/>
            <person name="Keri Z."/>
            <person name="LaButti K."/>
            <person name="Lipzen A."/>
            <person name="Lombard V."/>
            <person name="Magnuson J."/>
            <person name="Maillard F."/>
            <person name="Morin E."/>
            <person name="Murat C."/>
            <person name="Nolan M."/>
            <person name="Ohm R."/>
            <person name="Pangilinan J."/>
            <person name="Pereira M."/>
            <person name="Perotto S."/>
            <person name="Peter M."/>
            <person name="Riley R."/>
            <person name="Sitrit Y."/>
            <person name="Stielow B."/>
            <person name="Szollosi G."/>
            <person name="Zifcakova L."/>
            <person name="Stursova M."/>
            <person name="Spatafora J.W."/>
            <person name="Tedersoo L."/>
            <person name="Vaario L.-M."/>
            <person name="Yamada A."/>
            <person name="Yan M."/>
            <person name="Wang P."/>
            <person name="Xu J."/>
            <person name="Bruns T."/>
            <person name="Baldrian P."/>
            <person name="Vilgalys R."/>
            <person name="Henrissat B."/>
            <person name="Grigoriev I.V."/>
            <person name="Hibbett D."/>
            <person name="Nagy L.G."/>
            <person name="Martin F.M."/>
        </authorList>
    </citation>
    <scope>NUCLEOTIDE SEQUENCE</scope>
    <source>
        <strain evidence="7">Prilba</strain>
    </source>
</reference>
<dbReference type="SUPFAM" id="SSF57850">
    <property type="entry name" value="RING/U-box"/>
    <property type="match status" value="1"/>
</dbReference>
<evidence type="ECO:0000256" key="1">
    <source>
        <dbReference type="ARBA" id="ARBA00022723"/>
    </source>
</evidence>
<dbReference type="SUPFAM" id="SSF54928">
    <property type="entry name" value="RNA-binding domain, RBD"/>
    <property type="match status" value="1"/>
</dbReference>
<evidence type="ECO:0000256" key="3">
    <source>
        <dbReference type="ARBA" id="ARBA00022833"/>
    </source>
</evidence>
<dbReference type="OrthoDB" id="336240at2759"/>
<accession>A0A9P5MW25</accession>
<dbReference type="InterPro" id="IPR013083">
    <property type="entry name" value="Znf_RING/FYVE/PHD"/>
</dbReference>
<feature type="region of interest" description="Disordered" evidence="5">
    <location>
        <begin position="1"/>
        <end position="51"/>
    </location>
</feature>
<dbReference type="GO" id="GO:0008270">
    <property type="term" value="F:zinc ion binding"/>
    <property type="evidence" value="ECO:0007669"/>
    <property type="project" value="UniProtKB-KW"/>
</dbReference>
<feature type="compositionally biased region" description="Low complexity" evidence="5">
    <location>
        <begin position="661"/>
        <end position="670"/>
    </location>
</feature>
<evidence type="ECO:0000313" key="8">
    <source>
        <dbReference type="Proteomes" id="UP000759537"/>
    </source>
</evidence>
<feature type="compositionally biased region" description="Polar residues" evidence="5">
    <location>
        <begin position="683"/>
        <end position="693"/>
    </location>
</feature>
<evidence type="ECO:0000259" key="6">
    <source>
        <dbReference type="PROSITE" id="PS50089"/>
    </source>
</evidence>
<dbReference type="Gene3D" id="3.30.40.10">
    <property type="entry name" value="Zinc/RING finger domain, C3HC4 (zinc finger)"/>
    <property type="match status" value="1"/>
</dbReference>
<feature type="region of interest" description="Disordered" evidence="5">
    <location>
        <begin position="196"/>
        <end position="218"/>
    </location>
</feature>
<evidence type="ECO:0000313" key="7">
    <source>
        <dbReference type="EMBL" id="KAF8480262.1"/>
    </source>
</evidence>
<keyword evidence="3" id="KW-0862">Zinc</keyword>
<dbReference type="InterPro" id="IPR017907">
    <property type="entry name" value="Znf_RING_CS"/>
</dbReference>
<organism evidence="7 8">
    <name type="scientific">Russula ochroleuca</name>
    <dbReference type="NCBI Taxonomy" id="152965"/>
    <lineage>
        <taxon>Eukaryota</taxon>
        <taxon>Fungi</taxon>
        <taxon>Dikarya</taxon>
        <taxon>Basidiomycota</taxon>
        <taxon>Agaricomycotina</taxon>
        <taxon>Agaricomycetes</taxon>
        <taxon>Russulales</taxon>
        <taxon>Russulaceae</taxon>
        <taxon>Russula</taxon>
    </lineage>
</organism>
<gene>
    <name evidence="7" type="ORF">DFH94DRAFT_741573</name>
</gene>
<dbReference type="PROSITE" id="PS50089">
    <property type="entry name" value="ZF_RING_2"/>
    <property type="match status" value="1"/>
</dbReference>
<sequence>MSSTSNRFPTSGVPISAPTTPAYTIRSHKPSSEGPPPVTPQRIPRAQRHHHQLQNIFRSPLTPASTLSTPYTPLSFHSSWFSANQSALTTPASATSLKRYNVTASPKIAGYENSFDEQAMTQADTEDGWRSRASENGIRVGSKDDESLMCDEDSSKADAAHYEHVCLHTASVLSAPPILMQGRSRSRSQTNQVPFLSAQAPPHTPARRTLASLNTPSPRASNINLLKIKGSLTDPAPTRRRRTLGQTNLFDIDENSYVPYPASFSHAEPLALPLSLNDPFDHPDISFENLDYPHGTSISGYHGLEPSPPELCCSVCGNLGPSLAELEPCTHLLCSACLTSALNIVGEKDMECAVCKTGVANFHLRNTASKGSSVQTAGAPRGSLMPGAFDGFNKENFGNDFHFFDLQGSSTPNRSERHHTLREGELPVLRIDNVPWDITPPSVVAWLKHPVKRVHVLLDRKGKTLSHAYVEMPDEEAARISLRTAQNSVLGKGKRARGVTVTRSSQEELMKALFPSWQGPFDGCRPSLAGLSNEQVVSSLEHGLVSETELKALLHLIRSPDSHFLKVPSLPFYSLISMLSKFPADPDSRLFWSSTSRDLLFDITYAAIQVLTSSDKRRAVNTSELLAQLLSIAVTCDIFTSEHRRKLSNVVYVHQPFVSHSPTSSISGHSSRQEPSTPELVHSQGSRVGSQRPSLVSANDFGELANQFGVEPRLVEALAQKLSGMR</sequence>
<proteinExistence type="predicted"/>
<dbReference type="Gene3D" id="3.30.70.330">
    <property type="match status" value="1"/>
</dbReference>
<comment type="caution">
    <text evidence="7">The sequence shown here is derived from an EMBL/GenBank/DDBJ whole genome shotgun (WGS) entry which is preliminary data.</text>
</comment>
<dbReference type="InterPro" id="IPR035979">
    <property type="entry name" value="RBD_domain_sf"/>
</dbReference>
<protein>
    <recommendedName>
        <fullName evidence="6">RING-type domain-containing protein</fullName>
    </recommendedName>
</protein>
<evidence type="ECO:0000256" key="5">
    <source>
        <dbReference type="SAM" id="MobiDB-lite"/>
    </source>
</evidence>
<keyword evidence="8" id="KW-1185">Reference proteome</keyword>
<dbReference type="GO" id="GO:0003676">
    <property type="term" value="F:nucleic acid binding"/>
    <property type="evidence" value="ECO:0007669"/>
    <property type="project" value="InterPro"/>
</dbReference>
<evidence type="ECO:0000256" key="2">
    <source>
        <dbReference type="ARBA" id="ARBA00022771"/>
    </source>
</evidence>
<dbReference type="AlphaFoldDB" id="A0A9P5MW25"/>
<feature type="region of interest" description="Disordered" evidence="5">
    <location>
        <begin position="661"/>
        <end position="693"/>
    </location>
</feature>